<dbReference type="EMBL" id="BSOJ01000018">
    <property type="protein sequence ID" value="GLR26838.1"/>
    <property type="molecule type" value="Genomic_DNA"/>
</dbReference>
<dbReference type="RefSeq" id="WP_284281507.1">
    <property type="nucleotide sequence ID" value="NZ_BSOJ01000018.1"/>
</dbReference>
<dbReference type="Pfam" id="PF10993">
    <property type="entry name" value="DUF2818"/>
    <property type="match status" value="1"/>
</dbReference>
<gene>
    <name evidence="2" type="ORF">GCM10007875_19280</name>
</gene>
<feature type="transmembrane region" description="Helical" evidence="1">
    <location>
        <begin position="39"/>
        <end position="59"/>
    </location>
</feature>
<feature type="transmembrane region" description="Helical" evidence="1">
    <location>
        <begin position="6"/>
        <end position="27"/>
    </location>
</feature>
<dbReference type="InterPro" id="IPR016768">
    <property type="entry name" value="UCP019883"/>
</dbReference>
<dbReference type="Proteomes" id="UP001156664">
    <property type="component" value="Unassembled WGS sequence"/>
</dbReference>
<proteinExistence type="predicted"/>
<dbReference type="PIRSF" id="PIRSF019883">
    <property type="entry name" value="UCP019883"/>
    <property type="match status" value="1"/>
</dbReference>
<name>A0ABQ5YQF0_9BURK</name>
<evidence type="ECO:0000313" key="3">
    <source>
        <dbReference type="Proteomes" id="UP001156664"/>
    </source>
</evidence>
<evidence type="ECO:0000256" key="1">
    <source>
        <dbReference type="SAM" id="Phobius"/>
    </source>
</evidence>
<protein>
    <submittedName>
        <fullName evidence="2">Membrane protein</fullName>
    </submittedName>
</protein>
<accession>A0ABQ5YQF0</accession>
<keyword evidence="1" id="KW-0812">Transmembrane</keyword>
<keyword evidence="1" id="KW-0472">Membrane</keyword>
<comment type="caution">
    <text evidence="2">The sequence shown here is derived from an EMBL/GenBank/DDBJ whole genome shotgun (WGS) entry which is preliminary data.</text>
</comment>
<sequence>MSENLAYLLLFLLGVFLANLPFVSNRLLGVVKVSRKGGWARVCEVLLGYGLTGLLGMYLEATVSQHSPQGWEFYAVSFCLFLVLGFPGFVYRFLWR</sequence>
<organism evidence="2 3">
    <name type="scientific">Limnobacter litoralis</name>
    <dbReference type="NCBI Taxonomy" id="481366"/>
    <lineage>
        <taxon>Bacteria</taxon>
        <taxon>Pseudomonadati</taxon>
        <taxon>Pseudomonadota</taxon>
        <taxon>Betaproteobacteria</taxon>
        <taxon>Burkholderiales</taxon>
        <taxon>Burkholderiaceae</taxon>
        <taxon>Limnobacter</taxon>
    </lineage>
</organism>
<keyword evidence="1" id="KW-1133">Transmembrane helix</keyword>
<reference evidence="3" key="1">
    <citation type="journal article" date="2019" name="Int. J. Syst. Evol. Microbiol.">
        <title>The Global Catalogue of Microorganisms (GCM) 10K type strain sequencing project: providing services to taxonomists for standard genome sequencing and annotation.</title>
        <authorList>
            <consortium name="The Broad Institute Genomics Platform"/>
            <consortium name="The Broad Institute Genome Sequencing Center for Infectious Disease"/>
            <person name="Wu L."/>
            <person name="Ma J."/>
        </authorList>
    </citation>
    <scope>NUCLEOTIDE SEQUENCE [LARGE SCALE GENOMIC DNA]</scope>
    <source>
        <strain evidence="3">NBRC 105857</strain>
    </source>
</reference>
<evidence type="ECO:0000313" key="2">
    <source>
        <dbReference type="EMBL" id="GLR26838.1"/>
    </source>
</evidence>
<keyword evidence="3" id="KW-1185">Reference proteome</keyword>
<feature type="transmembrane region" description="Helical" evidence="1">
    <location>
        <begin position="71"/>
        <end position="94"/>
    </location>
</feature>